<evidence type="ECO:0000256" key="3">
    <source>
        <dbReference type="ARBA" id="ARBA00022679"/>
    </source>
</evidence>
<gene>
    <name evidence="9" type="ORF">PPYR_07241</name>
</gene>
<feature type="domain" description="U1-type" evidence="8">
    <location>
        <begin position="201"/>
        <end position="234"/>
    </location>
</feature>
<keyword evidence="4" id="KW-0479">Metal-binding</keyword>
<feature type="compositionally biased region" description="Acidic residues" evidence="6">
    <location>
        <begin position="570"/>
        <end position="580"/>
    </location>
</feature>
<dbReference type="InterPro" id="IPR002058">
    <property type="entry name" value="PAP_assoc"/>
</dbReference>
<evidence type="ECO:0000256" key="6">
    <source>
        <dbReference type="SAM" id="MobiDB-lite"/>
    </source>
</evidence>
<organism evidence="9 10">
    <name type="scientific">Photinus pyralis</name>
    <name type="common">Common eastern firefly</name>
    <name type="synonym">Lampyris pyralis</name>
    <dbReference type="NCBI Taxonomy" id="7054"/>
    <lineage>
        <taxon>Eukaryota</taxon>
        <taxon>Metazoa</taxon>
        <taxon>Ecdysozoa</taxon>
        <taxon>Arthropoda</taxon>
        <taxon>Hexapoda</taxon>
        <taxon>Insecta</taxon>
        <taxon>Pterygota</taxon>
        <taxon>Neoptera</taxon>
        <taxon>Endopterygota</taxon>
        <taxon>Coleoptera</taxon>
        <taxon>Polyphaga</taxon>
        <taxon>Elateriformia</taxon>
        <taxon>Elateroidea</taxon>
        <taxon>Lampyridae</taxon>
        <taxon>Lampyrinae</taxon>
        <taxon>Photinus</taxon>
    </lineage>
</organism>
<proteinExistence type="predicted"/>
<feature type="domain" description="U1-type" evidence="8">
    <location>
        <begin position="407"/>
        <end position="440"/>
    </location>
</feature>
<feature type="domain" description="U1-type" evidence="8">
    <location>
        <begin position="265"/>
        <end position="299"/>
    </location>
</feature>
<dbReference type="Gene3D" id="1.10.1410.10">
    <property type="match status" value="1"/>
</dbReference>
<dbReference type="Pfam" id="PF22600">
    <property type="entry name" value="MTPAP-like_central"/>
    <property type="match status" value="1"/>
</dbReference>
<evidence type="ECO:0000256" key="2">
    <source>
        <dbReference type="ARBA" id="ARBA00001946"/>
    </source>
</evidence>
<protein>
    <recommendedName>
        <fullName evidence="11">C2H2-type domain-containing protein</fullName>
    </recommendedName>
</protein>
<evidence type="ECO:0000313" key="9">
    <source>
        <dbReference type="EMBL" id="KAB0799361.1"/>
    </source>
</evidence>
<feature type="domain" description="C2H2-type" evidence="7">
    <location>
        <begin position="204"/>
        <end position="227"/>
    </location>
</feature>
<comment type="cofactor">
    <cofactor evidence="2">
        <name>Mg(2+)</name>
        <dbReference type="ChEBI" id="CHEBI:18420"/>
    </cofactor>
</comment>
<evidence type="ECO:0000259" key="8">
    <source>
        <dbReference type="SMART" id="SM00451"/>
    </source>
</evidence>
<feature type="domain" description="C2H2-type" evidence="7">
    <location>
        <begin position="634"/>
        <end position="659"/>
    </location>
</feature>
<feature type="domain" description="C2H2-type" evidence="7">
    <location>
        <begin position="671"/>
        <end position="695"/>
    </location>
</feature>
<dbReference type="InterPro" id="IPR054708">
    <property type="entry name" value="MTPAP-like_central"/>
</dbReference>
<feature type="domain" description="U1-type" evidence="8">
    <location>
        <begin position="668"/>
        <end position="702"/>
    </location>
</feature>
<sequence>MDSAVYDTDKILTSFEDGTFRRVYGSTRTISLTEIITQLHEFVSWLNTTVIPYCNLEIESFDAEQRAQFFQIADFARDRLARVKDVRDPAKRCNPYMIRCSKCGELVKIDCWESIQQHEHFEQVLSNQNSVLDLQPPVQVEGVGTASGCTCAVTLPTKFKFRFSVGYFPEVVRFFYITREFKNDTVYINGVSYYTLRIIDDDMCSCLICDTIVGRKSVVSHIEGKRHTANKVSASLPNVEVFHKQWMSQELAFQVHQLYFVPFNKYYTLCELCTCSYVAYTSLKDHLLDKRHKKLILEQFKTYRNVAILKMQAQLYGEEVEAIKPDDGQTDQIASISPIKSSIVNGYINENTCNNCLTFTPQSPMRFDFVIHYHSNLERLLYGNHQFSGKTKMKNGSELHLILSHNATDCACLLCCCKFALKLTKEHLEGAKHFKKANDSQCVDNLEAYHRYWIGQEVEYQAHQVYFLPSSANSATCQLCKNLNVFYDLIHHHLKDKCHKQQVLQENSQQSDLLVLQRKVYQTNSNNFDLLINDVEQPDAVVHDLVEIPSTSANGTRKLSENSNEKSDSESEDEPSDTENDQPQTDAKPVTKEDVEHKIVKSFDGNSQNELHNLIEHRHWADFDRGMRITQTHVECLVCKVKLAKEREQILLHVMLTSHKVNVGNKKKTKFYCEICNTHIHREPTWLYHIRADRHKDRCQKLGSSRQLKLTEYECTTCQLVIFGDDMSIMRHRMTRQGKGKRSKKITLNQKVKNLLVSEKFITQEANRLVKEAKEVLQNQAKVNECCCAIKAALTELYPHCAVYPFGSQVSGLGNKHSDLDLFVDLDDMYFGEKNQDSRNQVRYVTDVMKVFVKKPKLFRDLNPIASARTPIVQVYHVPTQLDCDLSFRHGLSVENTKYLRLCIELQPTIQQLILILKQWLVCTKLTGHITTYSLSMMVIFFYQSLGYLTAVHKLKYLAPGASLIIDGWGVINFDSFTPEAIRPHINLCEKSLKELLVDFFLYYSKFNYEKDVICPLLGHTIIKSLFSEDAQVTGLPLEMSIYVRKVSENTTEHFRSESAMCIQDPFDLSHNLTKGCSAGIVNKLKQLCGLTHTFLTTGK</sequence>
<dbReference type="GO" id="GO:0050265">
    <property type="term" value="F:RNA uridylyltransferase activity"/>
    <property type="evidence" value="ECO:0007669"/>
    <property type="project" value="TreeGrafter"/>
</dbReference>
<comment type="caution">
    <text evidence="9">The sequence shown here is derived from an EMBL/GenBank/DDBJ whole genome shotgun (WGS) entry which is preliminary data.</text>
</comment>
<evidence type="ECO:0000313" key="10">
    <source>
        <dbReference type="Proteomes" id="UP000327044"/>
    </source>
</evidence>
<keyword evidence="3" id="KW-0808">Transferase</keyword>
<dbReference type="SUPFAM" id="SSF81631">
    <property type="entry name" value="PAP/OAS1 substrate-binding domain"/>
    <property type="match status" value="1"/>
</dbReference>
<keyword evidence="10" id="KW-1185">Reference proteome</keyword>
<dbReference type="GO" id="GO:0003676">
    <property type="term" value="F:nucleic acid binding"/>
    <property type="evidence" value="ECO:0007669"/>
    <property type="project" value="InterPro"/>
</dbReference>
<name>A0A5N4APX7_PHOPY</name>
<accession>A0A5N4APX7</accession>
<dbReference type="InterPro" id="IPR043519">
    <property type="entry name" value="NT_sf"/>
</dbReference>
<dbReference type="OrthoDB" id="407432at2759"/>
<comment type="cofactor">
    <cofactor evidence="1">
        <name>Mn(2+)</name>
        <dbReference type="ChEBI" id="CHEBI:29035"/>
    </cofactor>
</comment>
<evidence type="ECO:0000259" key="7">
    <source>
        <dbReference type="SMART" id="SM00355"/>
    </source>
</evidence>
<dbReference type="CDD" id="cd05402">
    <property type="entry name" value="NT_PAP_TUTase"/>
    <property type="match status" value="1"/>
</dbReference>
<evidence type="ECO:0000256" key="1">
    <source>
        <dbReference type="ARBA" id="ARBA00001936"/>
    </source>
</evidence>
<dbReference type="AlphaFoldDB" id="A0A5N4APX7"/>
<evidence type="ECO:0000256" key="4">
    <source>
        <dbReference type="ARBA" id="ARBA00022723"/>
    </source>
</evidence>
<dbReference type="GO" id="GO:0008270">
    <property type="term" value="F:zinc ion binding"/>
    <property type="evidence" value="ECO:0007669"/>
    <property type="project" value="InterPro"/>
</dbReference>
<feature type="compositionally biased region" description="Basic and acidic residues" evidence="6">
    <location>
        <begin position="558"/>
        <end position="569"/>
    </location>
</feature>
<dbReference type="GO" id="GO:1990817">
    <property type="term" value="F:poly(A) RNA polymerase activity"/>
    <property type="evidence" value="ECO:0007669"/>
    <property type="project" value="UniProtKB-ARBA"/>
</dbReference>
<evidence type="ECO:0008006" key="11">
    <source>
        <dbReference type="Google" id="ProtNLM"/>
    </source>
</evidence>
<dbReference type="InterPro" id="IPR013087">
    <property type="entry name" value="Znf_C2H2_type"/>
</dbReference>
<dbReference type="PANTHER" id="PTHR12271:SF66">
    <property type="entry name" value="TERMINAL URIDYLYLTRANSFERASE TAILOR"/>
    <property type="match status" value="1"/>
</dbReference>
<dbReference type="Proteomes" id="UP000327044">
    <property type="component" value="Unassembled WGS sequence"/>
</dbReference>
<dbReference type="SMART" id="SM00355">
    <property type="entry name" value="ZnF_C2H2"/>
    <property type="match status" value="4"/>
</dbReference>
<dbReference type="GO" id="GO:0031123">
    <property type="term" value="P:RNA 3'-end processing"/>
    <property type="evidence" value="ECO:0007669"/>
    <property type="project" value="TreeGrafter"/>
</dbReference>
<evidence type="ECO:0000256" key="5">
    <source>
        <dbReference type="ARBA" id="ARBA00022842"/>
    </source>
</evidence>
<feature type="domain" description="C2H2-type" evidence="7">
    <location>
        <begin position="268"/>
        <end position="292"/>
    </location>
</feature>
<dbReference type="SUPFAM" id="SSF81301">
    <property type="entry name" value="Nucleotidyltransferase"/>
    <property type="match status" value="1"/>
</dbReference>
<dbReference type="EMBL" id="VVIM01000005">
    <property type="protein sequence ID" value="KAB0799361.1"/>
    <property type="molecule type" value="Genomic_DNA"/>
</dbReference>
<dbReference type="InParanoid" id="A0A5N4APX7"/>
<feature type="region of interest" description="Disordered" evidence="6">
    <location>
        <begin position="552"/>
        <end position="594"/>
    </location>
</feature>
<keyword evidence="5" id="KW-0460">Magnesium</keyword>
<reference evidence="9 10" key="1">
    <citation type="journal article" date="2018" name="Elife">
        <title>Firefly genomes illuminate parallel origins of bioluminescence in beetles.</title>
        <authorList>
            <person name="Fallon T.R."/>
            <person name="Lower S.E."/>
            <person name="Chang C.H."/>
            <person name="Bessho-Uehara M."/>
            <person name="Martin G.J."/>
            <person name="Bewick A.J."/>
            <person name="Behringer M."/>
            <person name="Debat H.J."/>
            <person name="Wong I."/>
            <person name="Day J.C."/>
            <person name="Suvorov A."/>
            <person name="Silva C.J."/>
            <person name="Stanger-Hall K.F."/>
            <person name="Hall D.W."/>
            <person name="Schmitz R.J."/>
            <person name="Nelson D.R."/>
            <person name="Lewis S.M."/>
            <person name="Shigenobu S."/>
            <person name="Bybee S.M."/>
            <person name="Larracuente A.M."/>
            <person name="Oba Y."/>
            <person name="Weng J.K."/>
        </authorList>
    </citation>
    <scope>NUCLEOTIDE SEQUENCE [LARGE SCALE GENOMIC DNA]</scope>
    <source>
        <strain evidence="9">1611_PpyrPB1</strain>
        <tissue evidence="9">Whole body</tissue>
    </source>
</reference>
<dbReference type="SMART" id="SM00451">
    <property type="entry name" value="ZnF_U1"/>
    <property type="match status" value="4"/>
</dbReference>
<dbReference type="InterPro" id="IPR003604">
    <property type="entry name" value="Matrin/U1-like-C_Znf_C2H2"/>
</dbReference>
<dbReference type="PANTHER" id="PTHR12271">
    <property type="entry name" value="POLY A POLYMERASE CID PAP -RELATED"/>
    <property type="match status" value="1"/>
</dbReference>
<dbReference type="Pfam" id="PF03828">
    <property type="entry name" value="PAP_assoc"/>
    <property type="match status" value="1"/>
</dbReference>
<dbReference type="Gene3D" id="3.30.460.10">
    <property type="entry name" value="Beta Polymerase, domain 2"/>
    <property type="match status" value="1"/>
</dbReference>